<evidence type="ECO:0000313" key="2">
    <source>
        <dbReference type="Proteomes" id="UP000244913"/>
    </source>
</evidence>
<proteinExistence type="predicted"/>
<dbReference type="AlphaFoldDB" id="A0A2T9JN58"/>
<accession>A0A2T9JN58</accession>
<evidence type="ECO:0000313" key="1">
    <source>
        <dbReference type="EMBL" id="PVM85127.1"/>
    </source>
</evidence>
<name>A0A2T9JN58_9CAUL</name>
<gene>
    <name evidence="1" type="ORF">DDF65_07435</name>
</gene>
<dbReference type="Proteomes" id="UP000244913">
    <property type="component" value="Unassembled WGS sequence"/>
</dbReference>
<keyword evidence="2" id="KW-1185">Reference proteome</keyword>
<protein>
    <recommendedName>
        <fullName evidence="3">DUF2971 domain-containing protein</fullName>
    </recommendedName>
</protein>
<reference evidence="1 2" key="1">
    <citation type="submission" date="2018-04" db="EMBL/GenBank/DDBJ databases">
        <title>The genome sequence of Caulobacter sp. 736.</title>
        <authorList>
            <person name="Gao J."/>
            <person name="Sun J."/>
        </authorList>
    </citation>
    <scope>NUCLEOTIDE SEQUENCE [LARGE SCALE GENOMIC DNA]</scope>
    <source>
        <strain evidence="1 2">736</strain>
    </source>
</reference>
<dbReference type="Pfam" id="PF11185">
    <property type="entry name" value="DUF2971"/>
    <property type="match status" value="1"/>
</dbReference>
<sequence>MGSGLALTINHNNNVPPPYLTHYTDLTGFMGIVGTGQFWASNVSFLNDRQELLYGLESALQAAQTLAKKETYAHWRRALEAAVEALKGAALPNTYAACFCGEEDALSQWRGYGGQTQGIALVFAQDDLTEIFFEAKAELYKVTYGNLATSAAVKEQMRATLDELDAFDHLLGSVDDAAMETHAIKAISKLLPRFKHRGFKDEREYRYVIQHQTVRSDVCFRVSRNVLAPYLKMPVAGQNLPLRRVTVGPGHDQALTRQSVQIYLRHKGYENVEVRLSDVPFRT</sequence>
<comment type="caution">
    <text evidence="1">The sequence shown here is derived from an EMBL/GenBank/DDBJ whole genome shotgun (WGS) entry which is preliminary data.</text>
</comment>
<organism evidence="1 2">
    <name type="scientific">Caulobacter radicis</name>
    <dbReference type="NCBI Taxonomy" id="2172650"/>
    <lineage>
        <taxon>Bacteria</taxon>
        <taxon>Pseudomonadati</taxon>
        <taxon>Pseudomonadota</taxon>
        <taxon>Alphaproteobacteria</taxon>
        <taxon>Caulobacterales</taxon>
        <taxon>Caulobacteraceae</taxon>
        <taxon>Caulobacter</taxon>
    </lineage>
</organism>
<dbReference type="EMBL" id="QDKP01000023">
    <property type="protein sequence ID" value="PVM85127.1"/>
    <property type="molecule type" value="Genomic_DNA"/>
</dbReference>
<dbReference type="InterPro" id="IPR021352">
    <property type="entry name" value="DUF2971"/>
</dbReference>
<evidence type="ECO:0008006" key="3">
    <source>
        <dbReference type="Google" id="ProtNLM"/>
    </source>
</evidence>